<feature type="compositionally biased region" description="Basic residues" evidence="1">
    <location>
        <begin position="13"/>
        <end position="22"/>
    </location>
</feature>
<reference evidence="2" key="2">
    <citation type="journal article" date="2015" name="Data Brief">
        <title>Shoot transcriptome of the giant reed, Arundo donax.</title>
        <authorList>
            <person name="Barrero R.A."/>
            <person name="Guerrero F.D."/>
            <person name="Moolhuijzen P."/>
            <person name="Goolsby J.A."/>
            <person name="Tidwell J."/>
            <person name="Bellgard S.E."/>
            <person name="Bellgard M.I."/>
        </authorList>
    </citation>
    <scope>NUCLEOTIDE SEQUENCE</scope>
    <source>
        <tissue evidence="2">Shoot tissue taken approximately 20 cm above the soil surface</tissue>
    </source>
</reference>
<proteinExistence type="predicted"/>
<evidence type="ECO:0000313" key="2">
    <source>
        <dbReference type="EMBL" id="JAE36719.1"/>
    </source>
</evidence>
<name>A0A0A9HLK5_ARUDO</name>
<accession>A0A0A9HLK5</accession>
<feature type="region of interest" description="Disordered" evidence="1">
    <location>
        <begin position="13"/>
        <end position="47"/>
    </location>
</feature>
<dbReference type="EMBL" id="GBRH01161177">
    <property type="protein sequence ID" value="JAE36719.1"/>
    <property type="molecule type" value="Transcribed_RNA"/>
</dbReference>
<protein>
    <submittedName>
        <fullName evidence="2">Uncharacterized protein</fullName>
    </submittedName>
</protein>
<sequence length="47" mass="5249">MAELPYIVGRSSRSKARIKHLGAGRSAEEASERRRRRSATAEGSRHI</sequence>
<dbReference type="AlphaFoldDB" id="A0A0A9HLK5"/>
<organism evidence="2">
    <name type="scientific">Arundo donax</name>
    <name type="common">Giant reed</name>
    <name type="synonym">Donax arundinaceus</name>
    <dbReference type="NCBI Taxonomy" id="35708"/>
    <lineage>
        <taxon>Eukaryota</taxon>
        <taxon>Viridiplantae</taxon>
        <taxon>Streptophyta</taxon>
        <taxon>Embryophyta</taxon>
        <taxon>Tracheophyta</taxon>
        <taxon>Spermatophyta</taxon>
        <taxon>Magnoliopsida</taxon>
        <taxon>Liliopsida</taxon>
        <taxon>Poales</taxon>
        <taxon>Poaceae</taxon>
        <taxon>PACMAD clade</taxon>
        <taxon>Arundinoideae</taxon>
        <taxon>Arundineae</taxon>
        <taxon>Arundo</taxon>
    </lineage>
</organism>
<reference evidence="2" key="1">
    <citation type="submission" date="2014-09" db="EMBL/GenBank/DDBJ databases">
        <authorList>
            <person name="Magalhaes I.L.F."/>
            <person name="Oliveira U."/>
            <person name="Santos F.R."/>
            <person name="Vidigal T.H.D.A."/>
            <person name="Brescovit A.D."/>
            <person name="Santos A.J."/>
        </authorList>
    </citation>
    <scope>NUCLEOTIDE SEQUENCE</scope>
    <source>
        <tissue evidence="2">Shoot tissue taken approximately 20 cm above the soil surface</tissue>
    </source>
</reference>
<evidence type="ECO:0000256" key="1">
    <source>
        <dbReference type="SAM" id="MobiDB-lite"/>
    </source>
</evidence>